<keyword evidence="1" id="KW-0812">Transmembrane</keyword>
<gene>
    <name evidence="2" type="ORF">DFH08DRAFT_868202</name>
</gene>
<feature type="transmembrane region" description="Helical" evidence="1">
    <location>
        <begin position="240"/>
        <end position="262"/>
    </location>
</feature>
<proteinExistence type="predicted"/>
<feature type="transmembrane region" description="Helical" evidence="1">
    <location>
        <begin position="47"/>
        <end position="69"/>
    </location>
</feature>
<feature type="transmembrane region" description="Helical" evidence="1">
    <location>
        <begin position="207"/>
        <end position="234"/>
    </location>
</feature>
<name>A0AAD7ERJ8_9AGAR</name>
<keyword evidence="3" id="KW-1185">Reference proteome</keyword>
<keyword evidence="1" id="KW-1133">Transmembrane helix</keyword>
<reference evidence="2" key="1">
    <citation type="submission" date="2023-03" db="EMBL/GenBank/DDBJ databases">
        <title>Massive genome expansion in bonnet fungi (Mycena s.s.) driven by repeated elements and novel gene families across ecological guilds.</title>
        <authorList>
            <consortium name="Lawrence Berkeley National Laboratory"/>
            <person name="Harder C.B."/>
            <person name="Miyauchi S."/>
            <person name="Viragh M."/>
            <person name="Kuo A."/>
            <person name="Thoen E."/>
            <person name="Andreopoulos B."/>
            <person name="Lu D."/>
            <person name="Skrede I."/>
            <person name="Drula E."/>
            <person name="Henrissat B."/>
            <person name="Morin E."/>
            <person name="Kohler A."/>
            <person name="Barry K."/>
            <person name="LaButti K."/>
            <person name="Morin E."/>
            <person name="Salamov A."/>
            <person name="Lipzen A."/>
            <person name="Mereny Z."/>
            <person name="Hegedus B."/>
            <person name="Baldrian P."/>
            <person name="Stursova M."/>
            <person name="Weitz H."/>
            <person name="Taylor A."/>
            <person name="Grigoriev I.V."/>
            <person name="Nagy L.G."/>
            <person name="Martin F."/>
            <person name="Kauserud H."/>
        </authorList>
    </citation>
    <scope>NUCLEOTIDE SEQUENCE</scope>
    <source>
        <strain evidence="2">CBHHK002</strain>
    </source>
</reference>
<accession>A0AAD7ERJ8</accession>
<comment type="caution">
    <text evidence="2">The sequence shown here is derived from an EMBL/GenBank/DDBJ whole genome shotgun (WGS) entry which is preliminary data.</text>
</comment>
<keyword evidence="1" id="KW-0472">Membrane</keyword>
<sequence length="323" mass="35787">MSHRSNFPQYFPLVVDSLVYGIYSVLFYHSVQLLLSRRTSNYKLHLGWLTTLFLLSTIHIALAYAWAFITDTGDNAIYELFSLKNPRPVLYLPEDPISVHSIGILLKLRYSLANAIADFIIIHRCYVIWGYRWRAVALLAVAYVFTCIGAILGMLPLSGTSERAAMAICIVSVFLTNVLGAGLAAGRIWWISRTAANYLGRRSRRRYLDLTAIIIESGLMYPTGLALVVIVYLIPTTPTVSVSICLAACYHIVGIAPTLLIVRVGMGVSTDDVDTCVTITRTGAGGGLQLSDFDAPWGHNTTMQLEVRGTREDFKGRDNQFLV</sequence>
<feature type="transmembrane region" description="Helical" evidence="1">
    <location>
        <begin position="136"/>
        <end position="158"/>
    </location>
</feature>
<feature type="transmembrane region" description="Helical" evidence="1">
    <location>
        <begin position="164"/>
        <end position="186"/>
    </location>
</feature>
<dbReference type="Proteomes" id="UP001218218">
    <property type="component" value="Unassembled WGS sequence"/>
</dbReference>
<protein>
    <submittedName>
        <fullName evidence="2">Uncharacterized protein</fullName>
    </submittedName>
</protein>
<dbReference type="EMBL" id="JARIHO010000019">
    <property type="protein sequence ID" value="KAJ7347528.1"/>
    <property type="molecule type" value="Genomic_DNA"/>
</dbReference>
<evidence type="ECO:0000313" key="3">
    <source>
        <dbReference type="Proteomes" id="UP001218218"/>
    </source>
</evidence>
<dbReference type="AlphaFoldDB" id="A0AAD7ERJ8"/>
<evidence type="ECO:0000313" key="2">
    <source>
        <dbReference type="EMBL" id="KAJ7347528.1"/>
    </source>
</evidence>
<evidence type="ECO:0000256" key="1">
    <source>
        <dbReference type="SAM" id="Phobius"/>
    </source>
</evidence>
<feature type="transmembrane region" description="Helical" evidence="1">
    <location>
        <begin position="17"/>
        <end position="35"/>
    </location>
</feature>
<organism evidence="2 3">
    <name type="scientific">Mycena albidolilacea</name>
    <dbReference type="NCBI Taxonomy" id="1033008"/>
    <lineage>
        <taxon>Eukaryota</taxon>
        <taxon>Fungi</taxon>
        <taxon>Dikarya</taxon>
        <taxon>Basidiomycota</taxon>
        <taxon>Agaricomycotina</taxon>
        <taxon>Agaricomycetes</taxon>
        <taxon>Agaricomycetidae</taxon>
        <taxon>Agaricales</taxon>
        <taxon>Marasmiineae</taxon>
        <taxon>Mycenaceae</taxon>
        <taxon>Mycena</taxon>
    </lineage>
</organism>